<comment type="caution">
    <text evidence="1">The sequence shown here is derived from an EMBL/GenBank/DDBJ whole genome shotgun (WGS) entry which is preliminary data.</text>
</comment>
<keyword evidence="2" id="KW-1185">Reference proteome</keyword>
<organism evidence="1 2">
    <name type="scientific">Iris pallida</name>
    <name type="common">Sweet iris</name>
    <dbReference type="NCBI Taxonomy" id="29817"/>
    <lineage>
        <taxon>Eukaryota</taxon>
        <taxon>Viridiplantae</taxon>
        <taxon>Streptophyta</taxon>
        <taxon>Embryophyta</taxon>
        <taxon>Tracheophyta</taxon>
        <taxon>Spermatophyta</taxon>
        <taxon>Magnoliopsida</taxon>
        <taxon>Liliopsida</taxon>
        <taxon>Asparagales</taxon>
        <taxon>Iridaceae</taxon>
        <taxon>Iridoideae</taxon>
        <taxon>Irideae</taxon>
        <taxon>Iris</taxon>
    </lineage>
</organism>
<reference evidence="1" key="1">
    <citation type="journal article" date="2023" name="GigaByte">
        <title>Genome assembly of the bearded iris, Iris pallida Lam.</title>
        <authorList>
            <person name="Bruccoleri R.E."/>
            <person name="Oakeley E.J."/>
            <person name="Faust A.M.E."/>
            <person name="Altorfer M."/>
            <person name="Dessus-Babus S."/>
            <person name="Burckhardt D."/>
            <person name="Oertli M."/>
            <person name="Naumann U."/>
            <person name="Petersen F."/>
            <person name="Wong J."/>
        </authorList>
    </citation>
    <scope>NUCLEOTIDE SEQUENCE</scope>
    <source>
        <strain evidence="1">GSM-AAB239-AS_SAM_17_03QT</strain>
    </source>
</reference>
<dbReference type="AlphaFoldDB" id="A0AAX6EWB1"/>
<dbReference type="EMBL" id="JANAVB010033420">
    <property type="protein sequence ID" value="KAJ6808208.1"/>
    <property type="molecule type" value="Genomic_DNA"/>
</dbReference>
<proteinExistence type="predicted"/>
<reference evidence="1" key="2">
    <citation type="submission" date="2023-04" db="EMBL/GenBank/DDBJ databases">
        <authorList>
            <person name="Bruccoleri R.E."/>
            <person name="Oakeley E.J."/>
            <person name="Faust A.-M."/>
            <person name="Dessus-Babus S."/>
            <person name="Altorfer M."/>
            <person name="Burckhardt D."/>
            <person name="Oertli M."/>
            <person name="Naumann U."/>
            <person name="Petersen F."/>
            <person name="Wong J."/>
        </authorList>
    </citation>
    <scope>NUCLEOTIDE SEQUENCE</scope>
    <source>
        <strain evidence="1">GSM-AAB239-AS_SAM_17_03QT</strain>
        <tissue evidence="1">Leaf</tissue>
    </source>
</reference>
<evidence type="ECO:0000313" key="1">
    <source>
        <dbReference type="EMBL" id="KAJ6808208.1"/>
    </source>
</evidence>
<gene>
    <name evidence="1" type="ORF">M6B38_167615</name>
</gene>
<accession>A0AAX6EWB1</accession>
<dbReference type="Proteomes" id="UP001140949">
    <property type="component" value="Unassembled WGS sequence"/>
</dbReference>
<name>A0AAX6EWB1_IRIPA</name>
<sequence>MHLDLMLIPQRLTLQELVNKGMFIIEPICLSKKVKFMKKIITYQTIGILLVDKSKHQTNEKCIKEGYVDKNHFDGTVG</sequence>
<protein>
    <submittedName>
        <fullName evidence="1">Uncharacterized protein</fullName>
    </submittedName>
</protein>
<evidence type="ECO:0000313" key="2">
    <source>
        <dbReference type="Proteomes" id="UP001140949"/>
    </source>
</evidence>